<dbReference type="CDD" id="cd12283">
    <property type="entry name" value="RRM1_RBM39_like"/>
    <property type="match status" value="1"/>
</dbReference>
<keyword evidence="1" id="KW-0597">Phosphoprotein</keyword>
<evidence type="ECO:0000256" key="3">
    <source>
        <dbReference type="ARBA" id="ARBA00022884"/>
    </source>
</evidence>
<dbReference type="CDD" id="cd12285">
    <property type="entry name" value="RRM3_RBM39_like"/>
    <property type="match status" value="1"/>
</dbReference>
<dbReference type="CDD" id="cd12284">
    <property type="entry name" value="RRM2_RBM23_RBM39"/>
    <property type="match status" value="1"/>
</dbReference>
<organism evidence="7 8">
    <name type="scientific">Periconia macrospinosa</name>
    <dbReference type="NCBI Taxonomy" id="97972"/>
    <lineage>
        <taxon>Eukaryota</taxon>
        <taxon>Fungi</taxon>
        <taxon>Dikarya</taxon>
        <taxon>Ascomycota</taxon>
        <taxon>Pezizomycotina</taxon>
        <taxon>Dothideomycetes</taxon>
        <taxon>Pleosporomycetidae</taxon>
        <taxon>Pleosporales</taxon>
        <taxon>Massarineae</taxon>
        <taxon>Periconiaceae</taxon>
        <taxon>Periconia</taxon>
    </lineage>
</organism>
<dbReference type="Pfam" id="PF00076">
    <property type="entry name" value="RRM_1"/>
    <property type="match status" value="2"/>
</dbReference>
<dbReference type="PROSITE" id="PS50102">
    <property type="entry name" value="RRM"/>
    <property type="match status" value="3"/>
</dbReference>
<accession>A0A2V1DNZ8</accession>
<dbReference type="InterPro" id="IPR012677">
    <property type="entry name" value="Nucleotide-bd_a/b_plait_sf"/>
</dbReference>
<feature type="compositionally biased region" description="Basic and acidic residues" evidence="5">
    <location>
        <begin position="102"/>
        <end position="127"/>
    </location>
</feature>
<dbReference type="SUPFAM" id="SSF54928">
    <property type="entry name" value="RNA-binding domain, RBD"/>
    <property type="match status" value="3"/>
</dbReference>
<sequence length="536" mass="60701">MPTAADIENLLEEVSRETEEKNRAEKARQEEEARREDHRRADRGRDREHNRNQTRNRDRYDRDRDRHRDRYREFNEDKDRARDDRGGGDHYSGSSRMRSRSPHRDRGRDYDERRGGRYRERSRDYRRPTPTPEATEDDRDRRTVFVQQIAARAEQRHLRTFFEQVGAVIDAQIVKDRVTHRSKGVGYVEFKSEEAVPKAIELTGQKLKGVPIIVQLTEAEKNRASRAAAASEGGAANNNGAPFHRLFIGNIHFSVTEEDLKEIFSPFGAIEQITLQRDDKIATRSKGYGFVQFVDPKDAKEALRDMNQFELAGRPIRVGLGNDKFTAESTKHLLDNFPAQVAKYQGSAFSGAGGRGAYAGGSGGAYDRTNGRDERGINGASALDDTDMSGVNFKQVDRNKLMANLARNEVDVPVPQSMPSFPRARASIVELPKAGRCIKIENAFDPEQELKDYGADWVKLLEKEIKDECDKKYGKVVHLAADPNSEGDVYVKFDSVTGGEKALQGLNGRNYNHRVIRASYVVDKIYDSLYASAAKN</sequence>
<keyword evidence="8" id="KW-1185">Reference proteome</keyword>
<dbReference type="SMART" id="SM00360">
    <property type="entry name" value="RRM"/>
    <property type="match status" value="3"/>
</dbReference>
<dbReference type="InterPro" id="IPR035979">
    <property type="entry name" value="RBD_domain_sf"/>
</dbReference>
<dbReference type="Proteomes" id="UP000244855">
    <property type="component" value="Unassembled WGS sequence"/>
</dbReference>
<dbReference type="Gene3D" id="3.30.70.330">
    <property type="match status" value="3"/>
</dbReference>
<evidence type="ECO:0000259" key="6">
    <source>
        <dbReference type="PROSITE" id="PS50102"/>
    </source>
</evidence>
<evidence type="ECO:0000256" key="4">
    <source>
        <dbReference type="PROSITE-ProRule" id="PRU00176"/>
    </source>
</evidence>
<evidence type="ECO:0000256" key="1">
    <source>
        <dbReference type="ARBA" id="ARBA00022553"/>
    </source>
</evidence>
<dbReference type="GO" id="GO:0005634">
    <property type="term" value="C:nucleus"/>
    <property type="evidence" value="ECO:0007669"/>
    <property type="project" value="InterPro"/>
</dbReference>
<keyword evidence="2" id="KW-0677">Repeat</keyword>
<feature type="domain" description="RRM" evidence="6">
    <location>
        <begin position="244"/>
        <end position="323"/>
    </location>
</feature>
<dbReference type="InterPro" id="IPR006509">
    <property type="entry name" value="RBM39_SF"/>
</dbReference>
<dbReference type="NCBIfam" id="TIGR01622">
    <property type="entry name" value="SF-CC1"/>
    <property type="match status" value="1"/>
</dbReference>
<feature type="region of interest" description="Disordered" evidence="5">
    <location>
        <begin position="1"/>
        <end position="141"/>
    </location>
</feature>
<reference evidence="7 8" key="1">
    <citation type="journal article" date="2018" name="Sci. Rep.">
        <title>Comparative genomics provides insights into the lifestyle and reveals functional heterogeneity of dark septate endophytic fungi.</title>
        <authorList>
            <person name="Knapp D.G."/>
            <person name="Nemeth J.B."/>
            <person name="Barry K."/>
            <person name="Hainaut M."/>
            <person name="Henrissat B."/>
            <person name="Johnson J."/>
            <person name="Kuo A."/>
            <person name="Lim J.H.P."/>
            <person name="Lipzen A."/>
            <person name="Nolan M."/>
            <person name="Ohm R.A."/>
            <person name="Tamas L."/>
            <person name="Grigoriev I.V."/>
            <person name="Spatafora J.W."/>
            <person name="Nagy L.G."/>
            <person name="Kovacs G.M."/>
        </authorList>
    </citation>
    <scope>NUCLEOTIDE SEQUENCE [LARGE SCALE GENOMIC DNA]</scope>
    <source>
        <strain evidence="7 8">DSE2036</strain>
    </source>
</reference>
<evidence type="ECO:0000313" key="8">
    <source>
        <dbReference type="Proteomes" id="UP000244855"/>
    </source>
</evidence>
<proteinExistence type="predicted"/>
<dbReference type="EMBL" id="KZ805387">
    <property type="protein sequence ID" value="PVH99675.1"/>
    <property type="molecule type" value="Genomic_DNA"/>
</dbReference>
<dbReference type="GO" id="GO:0006397">
    <property type="term" value="P:mRNA processing"/>
    <property type="evidence" value="ECO:0007669"/>
    <property type="project" value="InterPro"/>
</dbReference>
<evidence type="ECO:0000256" key="2">
    <source>
        <dbReference type="ARBA" id="ARBA00022737"/>
    </source>
</evidence>
<dbReference type="OrthoDB" id="5411533at2759"/>
<feature type="domain" description="RRM" evidence="6">
    <location>
        <begin position="436"/>
        <end position="523"/>
    </location>
</feature>
<dbReference type="InterPro" id="IPR000504">
    <property type="entry name" value="RRM_dom"/>
</dbReference>
<dbReference type="InterPro" id="IPR029123">
    <property type="entry name" value="RBM39_linker"/>
</dbReference>
<evidence type="ECO:0000256" key="5">
    <source>
        <dbReference type="SAM" id="MobiDB-lite"/>
    </source>
</evidence>
<keyword evidence="3 4" id="KW-0694">RNA-binding</keyword>
<dbReference type="Pfam" id="PF15519">
    <property type="entry name" value="RBM39linker"/>
    <property type="match status" value="1"/>
</dbReference>
<feature type="domain" description="RRM" evidence="6">
    <location>
        <begin position="142"/>
        <end position="219"/>
    </location>
</feature>
<dbReference type="GO" id="GO:0003723">
    <property type="term" value="F:RNA binding"/>
    <property type="evidence" value="ECO:0007669"/>
    <property type="project" value="UniProtKB-UniRule"/>
</dbReference>
<protein>
    <submittedName>
        <fullName evidence="7">Splicing factor, CC1-like protein</fullName>
    </submittedName>
</protein>
<name>A0A2V1DNZ8_9PLEO</name>
<dbReference type="STRING" id="97972.A0A2V1DNZ8"/>
<feature type="compositionally biased region" description="Basic and acidic residues" evidence="5">
    <location>
        <begin position="13"/>
        <end position="88"/>
    </location>
</feature>
<evidence type="ECO:0000313" key="7">
    <source>
        <dbReference type="EMBL" id="PVH99675.1"/>
    </source>
</evidence>
<dbReference type="PANTHER" id="PTHR48036">
    <property type="entry name" value="SPLICING FACTOR (PAD-1), PUTATIVE (AFU_ORTHOLOGUE AFUA_1G15810)-RELATED"/>
    <property type="match status" value="1"/>
</dbReference>
<gene>
    <name evidence="7" type="ORF">DM02DRAFT_528607</name>
</gene>
<dbReference type="AlphaFoldDB" id="A0A2V1DNZ8"/>